<protein>
    <recommendedName>
        <fullName evidence="3">Ketoreductase domain-containing protein</fullName>
    </recommendedName>
</protein>
<keyword evidence="5" id="KW-1185">Reference proteome</keyword>
<dbReference type="EMBL" id="JMIY01000001">
    <property type="protein sequence ID" value="KCZ73012.1"/>
    <property type="molecule type" value="Genomic_DNA"/>
</dbReference>
<dbReference type="Gene3D" id="3.40.50.720">
    <property type="entry name" value="NAD(P)-binding Rossmann-like Domain"/>
    <property type="match status" value="1"/>
</dbReference>
<comment type="similarity">
    <text evidence="1 2">Belongs to the short-chain dehydrogenases/reductases (SDR) family.</text>
</comment>
<dbReference type="InterPro" id="IPR020904">
    <property type="entry name" value="Sc_DH/Rdtase_CS"/>
</dbReference>
<gene>
    <name evidence="4" type="ORF">ANME2D_00071</name>
</gene>
<comment type="caution">
    <text evidence="4">The sequence shown here is derived from an EMBL/GenBank/DDBJ whole genome shotgun (WGS) entry which is preliminary data.</text>
</comment>
<feature type="domain" description="Ketoreductase" evidence="3">
    <location>
        <begin position="6"/>
        <end position="170"/>
    </location>
</feature>
<dbReference type="PRINTS" id="PR00080">
    <property type="entry name" value="SDRFAMILY"/>
</dbReference>
<dbReference type="GO" id="GO:0016491">
    <property type="term" value="F:oxidoreductase activity"/>
    <property type="evidence" value="ECO:0007669"/>
    <property type="project" value="UniProtKB-KW"/>
</dbReference>
<evidence type="ECO:0000259" key="3">
    <source>
        <dbReference type="SMART" id="SM00822"/>
    </source>
</evidence>
<accession>A0A062V6U0</accession>
<dbReference type="InterPro" id="IPR057326">
    <property type="entry name" value="KR_dom"/>
</dbReference>
<evidence type="ECO:0000256" key="1">
    <source>
        <dbReference type="ARBA" id="ARBA00006484"/>
    </source>
</evidence>
<dbReference type="AlphaFoldDB" id="A0A062V6U0"/>
<organism evidence="4 5">
    <name type="scientific">Candidatus Methanoperedens nitratireducens</name>
    <dbReference type="NCBI Taxonomy" id="1392998"/>
    <lineage>
        <taxon>Archaea</taxon>
        <taxon>Methanobacteriati</taxon>
        <taxon>Methanobacteriota</taxon>
        <taxon>Stenosarchaea group</taxon>
        <taxon>Methanomicrobia</taxon>
        <taxon>Methanosarcinales</taxon>
        <taxon>ANME-2 cluster</taxon>
        <taxon>Candidatus Methanoperedentaceae</taxon>
        <taxon>Candidatus Methanoperedens</taxon>
    </lineage>
</organism>
<dbReference type="InterPro" id="IPR050259">
    <property type="entry name" value="SDR"/>
</dbReference>
<proteinExistence type="inferred from homology"/>
<reference evidence="4 5" key="1">
    <citation type="journal article" date="2013" name="Nature">
        <title>Anaerobic oxidation of methane coupled to nitrate reduction in a novel archaeal lineage.</title>
        <authorList>
            <person name="Haroon M.F."/>
            <person name="Hu S."/>
            <person name="Shi Y."/>
            <person name="Imelfort M."/>
            <person name="Keller J."/>
            <person name="Hugenholtz P."/>
            <person name="Yuan Z."/>
            <person name="Tyson G.W."/>
        </authorList>
    </citation>
    <scope>NUCLEOTIDE SEQUENCE [LARGE SCALE GENOMIC DNA]</scope>
    <source>
        <strain evidence="4 5">ANME-2d</strain>
    </source>
</reference>
<dbReference type="Proteomes" id="UP000027153">
    <property type="component" value="Unassembled WGS sequence"/>
</dbReference>
<evidence type="ECO:0000313" key="4">
    <source>
        <dbReference type="EMBL" id="KCZ73012.1"/>
    </source>
</evidence>
<dbReference type="CDD" id="cd05233">
    <property type="entry name" value="SDR_c"/>
    <property type="match status" value="1"/>
</dbReference>
<dbReference type="PROSITE" id="PS00061">
    <property type="entry name" value="ADH_SHORT"/>
    <property type="match status" value="1"/>
</dbReference>
<dbReference type="InterPro" id="IPR036291">
    <property type="entry name" value="NAD(P)-bd_dom_sf"/>
</dbReference>
<dbReference type="PANTHER" id="PTHR42879">
    <property type="entry name" value="3-OXOACYL-(ACYL-CARRIER-PROTEIN) REDUCTASE"/>
    <property type="match status" value="1"/>
</dbReference>
<dbReference type="PRINTS" id="PR00081">
    <property type="entry name" value="GDHRDH"/>
</dbReference>
<name>A0A062V6U0_9EURY</name>
<dbReference type="PANTHER" id="PTHR42879:SF2">
    <property type="entry name" value="3-OXOACYL-[ACYL-CARRIER-PROTEIN] REDUCTASE FABG"/>
    <property type="match status" value="1"/>
</dbReference>
<dbReference type="SMART" id="SM00822">
    <property type="entry name" value="PKS_KR"/>
    <property type="match status" value="1"/>
</dbReference>
<dbReference type="InterPro" id="IPR002347">
    <property type="entry name" value="SDR_fam"/>
</dbReference>
<evidence type="ECO:0000313" key="5">
    <source>
        <dbReference type="Proteomes" id="UP000027153"/>
    </source>
</evidence>
<dbReference type="FunFam" id="3.40.50.720:FF:000084">
    <property type="entry name" value="Short-chain dehydrogenase reductase"/>
    <property type="match status" value="1"/>
</dbReference>
<evidence type="ECO:0000256" key="2">
    <source>
        <dbReference type="RuleBase" id="RU000363"/>
    </source>
</evidence>
<dbReference type="GO" id="GO:0032787">
    <property type="term" value="P:monocarboxylic acid metabolic process"/>
    <property type="evidence" value="ECO:0007669"/>
    <property type="project" value="UniProtKB-ARBA"/>
</dbReference>
<dbReference type="OrthoDB" id="24596at2157"/>
<dbReference type="RefSeq" id="WP_048088222.1">
    <property type="nucleotide sequence ID" value="NZ_JMIY01000001.1"/>
</dbReference>
<dbReference type="Pfam" id="PF00106">
    <property type="entry name" value="adh_short"/>
    <property type="match status" value="1"/>
</dbReference>
<sequence>MRLENKTIIVTGSGRGLGRYIAKRLGREGANIVVTARTEEDIEKVSKEINDEGGRAIFISGDVTREDDVRKVINNTINELGRVDVLINNAGIGLRKYLRETRVEEFEEVMDVNVKGVFLYMKHVIPEMEKHGGLVVNISSGAGKTGIPVLSAYSASKFAVIGLTEAASREVSKKIKIIALCPGSIDIGMFNRMFPGERAYHKPEEIVERVADICTHPEKYYPGQSIELY</sequence>
<keyword evidence="4" id="KW-0560">Oxidoreductase</keyword>
<dbReference type="SUPFAM" id="SSF51735">
    <property type="entry name" value="NAD(P)-binding Rossmann-fold domains"/>
    <property type="match status" value="1"/>
</dbReference>